<gene>
    <name evidence="2" type="ORF">GCM10007207_11680</name>
</gene>
<reference evidence="3" key="1">
    <citation type="journal article" date="2019" name="Int. J. Syst. Evol. Microbiol.">
        <title>The Global Catalogue of Microorganisms (GCM) 10K type strain sequencing project: providing services to taxonomists for standard genome sequencing and annotation.</title>
        <authorList>
            <consortium name="The Broad Institute Genomics Platform"/>
            <consortium name="The Broad Institute Genome Sequencing Center for Infectious Disease"/>
            <person name="Wu L."/>
            <person name="Ma J."/>
        </authorList>
    </citation>
    <scope>NUCLEOTIDE SEQUENCE [LARGE SCALE GENOMIC DNA]</scope>
    <source>
        <strain evidence="3">CCM 7132</strain>
    </source>
</reference>
<evidence type="ECO:0000313" key="2">
    <source>
        <dbReference type="EMBL" id="GGC27905.1"/>
    </source>
</evidence>
<dbReference type="Pfam" id="PF00781">
    <property type="entry name" value="DAGK_cat"/>
    <property type="match status" value="1"/>
</dbReference>
<dbReference type="GO" id="GO:0016301">
    <property type="term" value="F:kinase activity"/>
    <property type="evidence" value="ECO:0007669"/>
    <property type="project" value="UniProtKB-KW"/>
</dbReference>
<feature type="domain" description="DAGKc" evidence="1">
    <location>
        <begin position="1"/>
        <end position="137"/>
    </location>
</feature>
<dbReference type="EMBL" id="BMCH01000003">
    <property type="protein sequence ID" value="GGC27905.1"/>
    <property type="molecule type" value="Genomic_DNA"/>
</dbReference>
<evidence type="ECO:0000259" key="1">
    <source>
        <dbReference type="PROSITE" id="PS50146"/>
    </source>
</evidence>
<comment type="caution">
    <text evidence="2">The sequence shown here is derived from an EMBL/GenBank/DDBJ whole genome shotgun (WGS) entry which is preliminary data.</text>
</comment>
<keyword evidence="3" id="KW-1185">Reference proteome</keyword>
<dbReference type="InterPro" id="IPR001206">
    <property type="entry name" value="Diacylglycerol_kinase_cat_dom"/>
</dbReference>
<evidence type="ECO:0000313" key="3">
    <source>
        <dbReference type="Proteomes" id="UP000637769"/>
    </source>
</evidence>
<dbReference type="Proteomes" id="UP000637769">
    <property type="component" value="Unassembled WGS sequence"/>
</dbReference>
<proteinExistence type="predicted"/>
<keyword evidence="2" id="KW-0418">Kinase</keyword>
<keyword evidence="2" id="KW-0808">Transferase</keyword>
<accession>A0ABQ1LUK0</accession>
<name>A0ABQ1LUK0_9PROT</name>
<dbReference type="PROSITE" id="PS50146">
    <property type="entry name" value="DAGK"/>
    <property type="match status" value="1"/>
</dbReference>
<organism evidence="2 3">
    <name type="scientific">Asaia siamensis</name>
    <dbReference type="NCBI Taxonomy" id="110479"/>
    <lineage>
        <taxon>Bacteria</taxon>
        <taxon>Pseudomonadati</taxon>
        <taxon>Pseudomonadota</taxon>
        <taxon>Alphaproteobacteria</taxon>
        <taxon>Acetobacterales</taxon>
        <taxon>Acetobacteraceae</taxon>
        <taxon>Asaia</taxon>
    </lineage>
</organism>
<sequence length="319" mass="35375">MRLALIHNPRSRKNRRDGRKFARQASDLLGDGFLVPSSHDEMQEMVTELARRNVPLVAINGGDGTVSDVMTAIARIYPEDALPDIAIFPSGNTNLIAQDIGFSTRGIEALKLLYRNSAVLPRKTRRPLKISWPEGEHETRLGMFQGSSGYARAIAIAHSPHVLRYAPHNLAVAATLVGAFGSLLWRRQRETWLAGDRLTLEVDGTPLVDGLSFLFLSTALQKLNLGIWPFWNTGKVRTGDLHFLRVADHPRKLLQATWALLRGRAPAWLRESPDYTSGKASELVLTCQGDFVLDGERFSPGASHRIVLSEGPEFGFVHD</sequence>
<dbReference type="InterPro" id="IPR017438">
    <property type="entry name" value="ATP-NAD_kinase_N"/>
</dbReference>
<dbReference type="Gene3D" id="3.40.50.10330">
    <property type="entry name" value="Probable inorganic polyphosphate/atp-NAD kinase, domain 1"/>
    <property type="match status" value="1"/>
</dbReference>
<dbReference type="RefSeq" id="WP_188425882.1">
    <property type="nucleotide sequence ID" value="NZ_BMCH01000003.1"/>
</dbReference>
<dbReference type="SUPFAM" id="SSF111331">
    <property type="entry name" value="NAD kinase/diacylglycerol kinase-like"/>
    <property type="match status" value="1"/>
</dbReference>
<protein>
    <submittedName>
        <fullName evidence="2">Diacylglycerol kinase</fullName>
    </submittedName>
</protein>
<dbReference type="InterPro" id="IPR016064">
    <property type="entry name" value="NAD/diacylglycerol_kinase_sf"/>
</dbReference>